<accession>A0A1V8SBB5</accession>
<name>A0A1V8SBB5_9PEZI</name>
<sequence length="331" mass="37394">MAQPDVSDGKHADLEAKAEAEHEVEIKRLDEDIDKSMANLLKAIQRELSSRECDMETAALEAQIDADVLLFRALSRKIVVFETRIGDNEAAIEALRSARKVVTIDIEAAIKHIIAIQPWIDFINNEERILAILHKQEQTAREYDEAKLRAEEIISTIIKLGEMVSSLLKLMDEDRFAAADLQPDLHDKICRAKQNPPRRRRNFEDRLLEIRSFYTGEGWKYHIEHETAIMSMLRNPAEVLERAKSAGILGEMKAGIPRIRMHAEQTQVVAGDFQTMIEALSIDRGMQTEMMAIAERLLEADQKIKEAIETAAQDQAVDVTPAEESSAEAVD</sequence>
<dbReference type="EMBL" id="NAJO01000065">
    <property type="protein sequence ID" value="OQN96504.1"/>
    <property type="molecule type" value="Genomic_DNA"/>
</dbReference>
<dbReference type="Proteomes" id="UP000192596">
    <property type="component" value="Unassembled WGS sequence"/>
</dbReference>
<keyword evidence="1" id="KW-0175">Coiled coil</keyword>
<keyword evidence="3" id="KW-1185">Reference proteome</keyword>
<reference evidence="3" key="1">
    <citation type="submission" date="2017-03" db="EMBL/GenBank/DDBJ databases">
        <title>Genomes of endolithic fungi from Antarctica.</title>
        <authorList>
            <person name="Coleine C."/>
            <person name="Masonjones S."/>
            <person name="Stajich J.E."/>
        </authorList>
    </citation>
    <scope>NUCLEOTIDE SEQUENCE [LARGE SCALE GENOMIC DNA]</scope>
    <source>
        <strain evidence="3">CCFEE 5527</strain>
    </source>
</reference>
<proteinExistence type="predicted"/>
<evidence type="ECO:0000313" key="3">
    <source>
        <dbReference type="Proteomes" id="UP000192596"/>
    </source>
</evidence>
<evidence type="ECO:0000256" key="1">
    <source>
        <dbReference type="SAM" id="Coils"/>
    </source>
</evidence>
<gene>
    <name evidence="2" type="ORF">B0A48_17077</name>
</gene>
<evidence type="ECO:0000313" key="2">
    <source>
        <dbReference type="EMBL" id="OQN96504.1"/>
    </source>
</evidence>
<organism evidence="2 3">
    <name type="scientific">Cryoendolithus antarcticus</name>
    <dbReference type="NCBI Taxonomy" id="1507870"/>
    <lineage>
        <taxon>Eukaryota</taxon>
        <taxon>Fungi</taxon>
        <taxon>Dikarya</taxon>
        <taxon>Ascomycota</taxon>
        <taxon>Pezizomycotina</taxon>
        <taxon>Dothideomycetes</taxon>
        <taxon>Dothideomycetidae</taxon>
        <taxon>Cladosporiales</taxon>
        <taxon>Cladosporiaceae</taxon>
        <taxon>Cryoendolithus</taxon>
    </lineage>
</organism>
<protein>
    <submittedName>
        <fullName evidence="2">Uncharacterized protein</fullName>
    </submittedName>
</protein>
<dbReference type="InParanoid" id="A0A1V8SBB5"/>
<comment type="caution">
    <text evidence="2">The sequence shown here is derived from an EMBL/GenBank/DDBJ whole genome shotgun (WGS) entry which is preliminary data.</text>
</comment>
<dbReference type="AlphaFoldDB" id="A0A1V8SBB5"/>
<feature type="coiled-coil region" evidence="1">
    <location>
        <begin position="19"/>
        <end position="46"/>
    </location>
</feature>